<keyword evidence="4" id="KW-1185">Reference proteome</keyword>
<dbReference type="EMBL" id="JACJHR010000105">
    <property type="protein sequence ID" value="MBB2505448.1"/>
    <property type="molecule type" value="Genomic_DNA"/>
</dbReference>
<dbReference type="Proteomes" id="UP000233750">
    <property type="component" value="Unassembled WGS sequence"/>
</dbReference>
<gene>
    <name evidence="3" type="ORF">ATK30_3268</name>
    <name evidence="2" type="ORF">H5411_40805</name>
</gene>
<name>A0A2N3WEZ1_9PSEU</name>
<dbReference type="AlphaFoldDB" id="A0A2N3WEZ1"/>
<evidence type="ECO:0000313" key="4">
    <source>
        <dbReference type="Proteomes" id="UP000233750"/>
    </source>
</evidence>
<reference evidence="2 5" key="2">
    <citation type="submission" date="2020-08" db="EMBL/GenBank/DDBJ databases">
        <title>Amycolatopsis echigonensis JCM 21831.</title>
        <authorList>
            <person name="Tedsree N."/>
            <person name="Kuncharoen N."/>
            <person name="Likhitwitayawuid K."/>
            <person name="Tanasupawat S."/>
        </authorList>
    </citation>
    <scope>NUCLEOTIDE SEQUENCE [LARGE SCALE GENOMIC DNA]</scope>
    <source>
        <strain evidence="2 5">JCM 21831</strain>
    </source>
</reference>
<dbReference type="Proteomes" id="UP000550260">
    <property type="component" value="Unassembled WGS sequence"/>
</dbReference>
<feature type="region of interest" description="Disordered" evidence="1">
    <location>
        <begin position="29"/>
        <end position="54"/>
    </location>
</feature>
<sequence>MCYADTATNADGTATAFCYCGWQQEHATPDAADHAAETHQRDADAAEAEFAATH</sequence>
<evidence type="ECO:0000313" key="2">
    <source>
        <dbReference type="EMBL" id="MBB2505448.1"/>
    </source>
</evidence>
<dbReference type="EMBL" id="PJMY01000003">
    <property type="protein sequence ID" value="PKV92464.1"/>
    <property type="molecule type" value="Genomic_DNA"/>
</dbReference>
<dbReference type="RefSeq" id="WP_167441927.1">
    <property type="nucleotide sequence ID" value="NZ_JACJHR010000105.1"/>
</dbReference>
<evidence type="ECO:0000313" key="3">
    <source>
        <dbReference type="EMBL" id="PKV92464.1"/>
    </source>
</evidence>
<comment type="caution">
    <text evidence="3">The sequence shown here is derived from an EMBL/GenBank/DDBJ whole genome shotgun (WGS) entry which is preliminary data.</text>
</comment>
<accession>A0A8E1W6R9</accession>
<accession>A0A2N3WEZ1</accession>
<protein>
    <submittedName>
        <fullName evidence="3">Uncharacterized protein</fullName>
    </submittedName>
</protein>
<proteinExistence type="predicted"/>
<evidence type="ECO:0000313" key="5">
    <source>
        <dbReference type="Proteomes" id="UP000550260"/>
    </source>
</evidence>
<reference evidence="3 4" key="1">
    <citation type="submission" date="2017-12" db="EMBL/GenBank/DDBJ databases">
        <title>Sequencing the genomes of 1000 Actinobacteria strains.</title>
        <authorList>
            <person name="Klenk H.-P."/>
        </authorList>
    </citation>
    <scope>NUCLEOTIDE SEQUENCE [LARGE SCALE GENOMIC DNA]</scope>
    <source>
        <strain evidence="3 4">DSM 45165</strain>
    </source>
</reference>
<organism evidence="3 4">
    <name type="scientific">Amycolatopsis echigonensis</name>
    <dbReference type="NCBI Taxonomy" id="2576905"/>
    <lineage>
        <taxon>Bacteria</taxon>
        <taxon>Bacillati</taxon>
        <taxon>Actinomycetota</taxon>
        <taxon>Actinomycetes</taxon>
        <taxon>Pseudonocardiales</taxon>
        <taxon>Pseudonocardiaceae</taxon>
        <taxon>Amycolatopsis</taxon>
    </lineage>
</organism>
<evidence type="ECO:0000256" key="1">
    <source>
        <dbReference type="SAM" id="MobiDB-lite"/>
    </source>
</evidence>
<feature type="compositionally biased region" description="Basic and acidic residues" evidence="1">
    <location>
        <begin position="29"/>
        <end position="44"/>
    </location>
</feature>